<feature type="domain" description="Thioredoxin" evidence="4">
    <location>
        <begin position="1"/>
        <end position="127"/>
    </location>
</feature>
<dbReference type="InterPro" id="IPR017937">
    <property type="entry name" value="Thioredoxin_CS"/>
</dbReference>
<dbReference type="GO" id="GO:0005783">
    <property type="term" value="C:endoplasmic reticulum"/>
    <property type="evidence" value="ECO:0007669"/>
    <property type="project" value="TreeGrafter"/>
</dbReference>
<dbReference type="EMBL" id="MN740950">
    <property type="protein sequence ID" value="QHU19446.1"/>
    <property type="molecule type" value="Genomic_DNA"/>
</dbReference>
<feature type="compositionally biased region" description="Basic residues" evidence="3">
    <location>
        <begin position="141"/>
        <end position="162"/>
    </location>
</feature>
<dbReference type="InterPro" id="IPR013766">
    <property type="entry name" value="Thioredoxin_domain"/>
</dbReference>
<dbReference type="Gene3D" id="3.40.30.10">
    <property type="entry name" value="Glutaredoxin"/>
    <property type="match status" value="1"/>
</dbReference>
<evidence type="ECO:0000256" key="3">
    <source>
        <dbReference type="SAM" id="MobiDB-lite"/>
    </source>
</evidence>
<evidence type="ECO:0000256" key="1">
    <source>
        <dbReference type="ARBA" id="ARBA00006347"/>
    </source>
</evidence>
<dbReference type="GO" id="GO:0003756">
    <property type="term" value="F:protein disulfide isomerase activity"/>
    <property type="evidence" value="ECO:0007669"/>
    <property type="project" value="TreeGrafter"/>
</dbReference>
<evidence type="ECO:0000259" key="4">
    <source>
        <dbReference type="PROSITE" id="PS51352"/>
    </source>
</evidence>
<dbReference type="Pfam" id="PF00085">
    <property type="entry name" value="Thioredoxin"/>
    <property type="match status" value="1"/>
</dbReference>
<name>A0A6C0KQN4_9ZZZZ</name>
<dbReference type="CDD" id="cd02961">
    <property type="entry name" value="PDI_a_family"/>
    <property type="match status" value="1"/>
</dbReference>
<evidence type="ECO:0000313" key="5">
    <source>
        <dbReference type="EMBL" id="QHU19446.1"/>
    </source>
</evidence>
<dbReference type="GO" id="GO:0006457">
    <property type="term" value="P:protein folding"/>
    <property type="evidence" value="ECO:0007669"/>
    <property type="project" value="TreeGrafter"/>
</dbReference>
<dbReference type="SUPFAM" id="SSF52833">
    <property type="entry name" value="Thioredoxin-like"/>
    <property type="match status" value="1"/>
</dbReference>
<keyword evidence="2" id="KW-0732">Signal</keyword>
<dbReference type="PROSITE" id="PS00194">
    <property type="entry name" value="THIOREDOXIN_1"/>
    <property type="match status" value="1"/>
</dbReference>
<dbReference type="InterPro" id="IPR036249">
    <property type="entry name" value="Thioredoxin-like_sf"/>
</dbReference>
<sequence>MHVLHINSENDEKKIELLDKYINKGSHIFILVYMEGCGPCNATRPEWKKLESVLKDQYMKNDNLVIVDFNKDFLPKLTKNIGSVDGFPSMKYINNHGKTIEQYENSSIGKKDRSIDSFINWIESKINTVVSTSSPQDVYKRLKHKKTKRKKNRKQRGGKWSRKYKLSINCSKPKGFSQKQYCKYGRK</sequence>
<protein>
    <recommendedName>
        <fullName evidence="4">Thioredoxin domain-containing protein</fullName>
    </recommendedName>
</protein>
<proteinExistence type="inferred from homology"/>
<accession>A0A6C0KQN4</accession>
<organism evidence="5">
    <name type="scientific">viral metagenome</name>
    <dbReference type="NCBI Taxonomy" id="1070528"/>
    <lineage>
        <taxon>unclassified sequences</taxon>
        <taxon>metagenomes</taxon>
        <taxon>organismal metagenomes</taxon>
    </lineage>
</organism>
<evidence type="ECO:0000256" key="2">
    <source>
        <dbReference type="ARBA" id="ARBA00022729"/>
    </source>
</evidence>
<dbReference type="PANTHER" id="PTHR45672:SF3">
    <property type="entry name" value="THIOREDOXIN DOMAIN-CONTAINING PROTEIN 5"/>
    <property type="match status" value="1"/>
</dbReference>
<dbReference type="PANTHER" id="PTHR45672">
    <property type="entry name" value="PROTEIN DISULFIDE-ISOMERASE C17H9.14C-RELATED"/>
    <property type="match status" value="1"/>
</dbReference>
<dbReference type="PROSITE" id="PS51352">
    <property type="entry name" value="THIOREDOXIN_2"/>
    <property type="match status" value="1"/>
</dbReference>
<dbReference type="InterPro" id="IPR051063">
    <property type="entry name" value="PDI"/>
</dbReference>
<dbReference type="AlphaFoldDB" id="A0A6C0KQN4"/>
<comment type="similarity">
    <text evidence="1">Belongs to the protein disulfide isomerase family.</text>
</comment>
<feature type="region of interest" description="Disordered" evidence="3">
    <location>
        <begin position="139"/>
        <end position="162"/>
    </location>
</feature>
<reference evidence="5" key="1">
    <citation type="journal article" date="2020" name="Nature">
        <title>Giant virus diversity and host interactions through global metagenomics.</title>
        <authorList>
            <person name="Schulz F."/>
            <person name="Roux S."/>
            <person name="Paez-Espino D."/>
            <person name="Jungbluth S."/>
            <person name="Walsh D.A."/>
            <person name="Denef V.J."/>
            <person name="McMahon K.D."/>
            <person name="Konstantinidis K.T."/>
            <person name="Eloe-Fadrosh E.A."/>
            <person name="Kyrpides N.C."/>
            <person name="Woyke T."/>
        </authorList>
    </citation>
    <scope>NUCLEOTIDE SEQUENCE</scope>
    <source>
        <strain evidence="5">GVMAG-S-3300013014-104</strain>
    </source>
</reference>